<evidence type="ECO:0000256" key="4">
    <source>
        <dbReference type="ARBA" id="ARBA00022741"/>
    </source>
</evidence>
<keyword evidence="6 8" id="KW-1133">Transmembrane helix</keyword>
<accession>A0A7X1Z908</accession>
<sequence>MENVKKPQKKMSDTTLAIRFFYLYLKKYKLQFVVIMIFIIAATYLQVVAPSLLGDAITNLGIYVKDYFTHQHAGDAIEGLKKVAAYSSQAQDSLQQIAHQLSAATGHSIDWHSLTSSNVPSEVVAHLPKGTTIDSLQQMAKMPSDWSQLTTNNVPASIVESMKASGHPLSQLLMVAHSHAASTATFMKGMWQLLLVYLATGVSMLIYTLLFSRIVAHSTNRMRKGLFGKLERLTISYFDRHQDGDILARFTSDLDNIQNTLNQALVSVVSNAAVFVGVLIQIFHKDITFAWLTVAASPVAILAAIIIIRQSKKATDAQQEEVSQLNAYMDEKISGQKAIIVEGLQEDSINGFMTHNEKVKKRTFAAQAWSGMIFPLMNGFQLLSIAIVIFGGTAYVLGDTSMSLTTGLGLLVAFVQYVQTYYNPIMQISSNFGQLQLAITGATRLNVMFDEPEEVRPENGVIFDAIKNDVKIENLDFEYLPGKPVLKNVTIDVKKGQMVALVGPTGSGKTTVMNLMNRFYDVNNGAVKFDGTDIREFDLDSLRSKVGIVLQESVLFDGSIADNIKFGKPDATMDEIITVAKTTHIHEFIESLPDGYETHVTDDESVFSVGQKQQISIARTILTNPDLLILDEATSNVDTVTEQQIQWAMEAAIAGRTSFVIAHRLKTILNADKIVVLKDGQVIEEGTHHELVAEGGFYAELYHNQFVFE</sequence>
<dbReference type="GO" id="GO:0005886">
    <property type="term" value="C:plasma membrane"/>
    <property type="evidence" value="ECO:0007669"/>
    <property type="project" value="UniProtKB-SubCell"/>
</dbReference>
<feature type="transmembrane region" description="Helical" evidence="8">
    <location>
        <begin position="404"/>
        <end position="422"/>
    </location>
</feature>
<comment type="caution">
    <text evidence="11">The sequence shown here is derived from an EMBL/GenBank/DDBJ whole genome shotgun (WGS) entry which is preliminary data.</text>
</comment>
<dbReference type="Gene3D" id="3.40.50.300">
    <property type="entry name" value="P-loop containing nucleotide triphosphate hydrolases"/>
    <property type="match status" value="1"/>
</dbReference>
<feature type="domain" description="ABC transmembrane type-1" evidence="10">
    <location>
        <begin position="193"/>
        <end position="437"/>
    </location>
</feature>
<feature type="transmembrane region" description="Helical" evidence="8">
    <location>
        <begin position="289"/>
        <end position="308"/>
    </location>
</feature>
<gene>
    <name evidence="11" type="ORF">GHI93_01955</name>
</gene>
<dbReference type="AlphaFoldDB" id="A0A7X1Z908"/>
<dbReference type="PANTHER" id="PTHR43394">
    <property type="entry name" value="ATP-DEPENDENT PERMEASE MDL1, MITOCHONDRIAL"/>
    <property type="match status" value="1"/>
</dbReference>
<dbReference type="GO" id="GO:0015421">
    <property type="term" value="F:ABC-type oligopeptide transporter activity"/>
    <property type="evidence" value="ECO:0007669"/>
    <property type="project" value="TreeGrafter"/>
</dbReference>
<dbReference type="FunFam" id="3.40.50.300:FF:000287">
    <property type="entry name" value="Multidrug ABC transporter ATP-binding protein"/>
    <property type="match status" value="1"/>
</dbReference>
<dbReference type="PANTHER" id="PTHR43394:SF1">
    <property type="entry name" value="ATP-BINDING CASSETTE SUB-FAMILY B MEMBER 10, MITOCHONDRIAL"/>
    <property type="match status" value="1"/>
</dbReference>
<evidence type="ECO:0000259" key="9">
    <source>
        <dbReference type="PROSITE" id="PS50893"/>
    </source>
</evidence>
<keyword evidence="7 8" id="KW-0472">Membrane</keyword>
<dbReference type="CDD" id="cd18547">
    <property type="entry name" value="ABC_6TM_Tm288_like"/>
    <property type="match status" value="1"/>
</dbReference>
<evidence type="ECO:0000259" key="10">
    <source>
        <dbReference type="PROSITE" id="PS50929"/>
    </source>
</evidence>
<dbReference type="SUPFAM" id="SSF90123">
    <property type="entry name" value="ABC transporter transmembrane region"/>
    <property type="match status" value="1"/>
</dbReference>
<dbReference type="SMART" id="SM00382">
    <property type="entry name" value="AAA"/>
    <property type="match status" value="1"/>
</dbReference>
<keyword evidence="4" id="KW-0547">Nucleotide-binding</keyword>
<feature type="domain" description="ABC transporter" evidence="9">
    <location>
        <begin position="470"/>
        <end position="704"/>
    </location>
</feature>
<dbReference type="InterPro" id="IPR003439">
    <property type="entry name" value="ABC_transporter-like_ATP-bd"/>
</dbReference>
<dbReference type="PROSITE" id="PS50893">
    <property type="entry name" value="ABC_TRANSPORTER_2"/>
    <property type="match status" value="1"/>
</dbReference>
<dbReference type="Pfam" id="PF00664">
    <property type="entry name" value="ABC_membrane"/>
    <property type="match status" value="1"/>
</dbReference>
<feature type="transmembrane region" description="Helical" evidence="8">
    <location>
        <begin position="194"/>
        <end position="216"/>
    </location>
</feature>
<evidence type="ECO:0000256" key="8">
    <source>
        <dbReference type="SAM" id="Phobius"/>
    </source>
</evidence>
<dbReference type="InterPro" id="IPR003593">
    <property type="entry name" value="AAA+_ATPase"/>
</dbReference>
<feature type="transmembrane region" description="Helical" evidence="8">
    <location>
        <begin position="28"/>
        <end position="47"/>
    </location>
</feature>
<keyword evidence="2" id="KW-0813">Transport</keyword>
<dbReference type="InterPro" id="IPR027417">
    <property type="entry name" value="P-loop_NTPase"/>
</dbReference>
<evidence type="ECO:0000256" key="6">
    <source>
        <dbReference type="ARBA" id="ARBA00022989"/>
    </source>
</evidence>
<evidence type="ECO:0000256" key="1">
    <source>
        <dbReference type="ARBA" id="ARBA00004651"/>
    </source>
</evidence>
<dbReference type="PROSITE" id="PS50929">
    <property type="entry name" value="ABC_TM1F"/>
    <property type="match status" value="1"/>
</dbReference>
<proteinExistence type="predicted"/>
<dbReference type="EMBL" id="WITJ01000002">
    <property type="protein sequence ID" value="MQW38715.1"/>
    <property type="molecule type" value="Genomic_DNA"/>
</dbReference>
<evidence type="ECO:0000313" key="12">
    <source>
        <dbReference type="Proteomes" id="UP000439550"/>
    </source>
</evidence>
<dbReference type="InterPro" id="IPR036640">
    <property type="entry name" value="ABC1_TM_sf"/>
</dbReference>
<dbReference type="Proteomes" id="UP000439550">
    <property type="component" value="Unassembled WGS sequence"/>
</dbReference>
<dbReference type="InterPro" id="IPR039421">
    <property type="entry name" value="Type_1_exporter"/>
</dbReference>
<comment type="subcellular location">
    <subcellularLocation>
        <location evidence="1">Cell membrane</location>
        <topology evidence="1">Multi-pass membrane protein</topology>
    </subcellularLocation>
</comment>
<keyword evidence="3 8" id="KW-0812">Transmembrane</keyword>
<dbReference type="Gene3D" id="1.20.1560.10">
    <property type="entry name" value="ABC transporter type 1, transmembrane domain"/>
    <property type="match status" value="1"/>
</dbReference>
<evidence type="ECO:0000256" key="5">
    <source>
        <dbReference type="ARBA" id="ARBA00022840"/>
    </source>
</evidence>
<keyword evidence="12" id="KW-1185">Reference proteome</keyword>
<reference evidence="11 12" key="1">
    <citation type="submission" date="2019-10" db="EMBL/GenBank/DDBJ databases">
        <authorList>
            <person name="Dong K."/>
        </authorList>
    </citation>
    <scope>NUCLEOTIDE SEQUENCE [LARGE SCALE GENOMIC DNA]</scope>
    <source>
        <strain evidence="11 12">DSM 28960</strain>
    </source>
</reference>
<feature type="transmembrane region" description="Helical" evidence="8">
    <location>
        <begin position="264"/>
        <end position="283"/>
    </location>
</feature>
<evidence type="ECO:0000313" key="11">
    <source>
        <dbReference type="EMBL" id="MQW38715.1"/>
    </source>
</evidence>
<dbReference type="OrthoDB" id="9770415at2"/>
<evidence type="ECO:0000256" key="3">
    <source>
        <dbReference type="ARBA" id="ARBA00022692"/>
    </source>
</evidence>
<protein>
    <submittedName>
        <fullName evidence="11">ATP-binding cassette domain-containing protein</fullName>
    </submittedName>
</protein>
<dbReference type="SUPFAM" id="SSF52540">
    <property type="entry name" value="P-loop containing nucleoside triphosphate hydrolases"/>
    <property type="match status" value="1"/>
</dbReference>
<dbReference type="Pfam" id="PF00005">
    <property type="entry name" value="ABC_tran"/>
    <property type="match status" value="1"/>
</dbReference>
<keyword evidence="5 11" id="KW-0067">ATP-binding</keyword>
<dbReference type="GO" id="GO:0005524">
    <property type="term" value="F:ATP binding"/>
    <property type="evidence" value="ECO:0007669"/>
    <property type="project" value="UniProtKB-KW"/>
</dbReference>
<name>A0A7X1Z908_9LACT</name>
<organism evidence="11 12">
    <name type="scientific">Lactococcus hircilactis</name>
    <dbReference type="NCBI Taxonomy" id="1494462"/>
    <lineage>
        <taxon>Bacteria</taxon>
        <taxon>Bacillati</taxon>
        <taxon>Bacillota</taxon>
        <taxon>Bacilli</taxon>
        <taxon>Lactobacillales</taxon>
        <taxon>Streptococcaceae</taxon>
        <taxon>Lactococcus</taxon>
    </lineage>
</organism>
<dbReference type="InterPro" id="IPR011527">
    <property type="entry name" value="ABC1_TM_dom"/>
</dbReference>
<evidence type="ECO:0000256" key="2">
    <source>
        <dbReference type="ARBA" id="ARBA00022448"/>
    </source>
</evidence>
<dbReference type="GO" id="GO:0016887">
    <property type="term" value="F:ATP hydrolysis activity"/>
    <property type="evidence" value="ECO:0007669"/>
    <property type="project" value="InterPro"/>
</dbReference>
<evidence type="ECO:0000256" key="7">
    <source>
        <dbReference type="ARBA" id="ARBA00023136"/>
    </source>
</evidence>